<feature type="transmembrane region" description="Helical" evidence="1">
    <location>
        <begin position="264"/>
        <end position="284"/>
    </location>
</feature>
<evidence type="ECO:0000313" key="2">
    <source>
        <dbReference type="EMBL" id="GAA0708481.1"/>
    </source>
</evidence>
<feature type="transmembrane region" description="Helical" evidence="1">
    <location>
        <begin position="53"/>
        <end position="71"/>
    </location>
</feature>
<keyword evidence="1" id="KW-0472">Membrane</keyword>
<evidence type="ECO:0008006" key="4">
    <source>
        <dbReference type="Google" id="ProtNLM"/>
    </source>
</evidence>
<evidence type="ECO:0000313" key="3">
    <source>
        <dbReference type="Proteomes" id="UP001501523"/>
    </source>
</evidence>
<gene>
    <name evidence="2" type="ORF">GCM10009105_08100</name>
</gene>
<comment type="caution">
    <text evidence="2">The sequence shown here is derived from an EMBL/GenBank/DDBJ whole genome shotgun (WGS) entry which is preliminary data.</text>
</comment>
<organism evidence="2 3">
    <name type="scientific">Dokdonella soli</name>
    <dbReference type="NCBI Taxonomy" id="529810"/>
    <lineage>
        <taxon>Bacteria</taxon>
        <taxon>Pseudomonadati</taxon>
        <taxon>Pseudomonadota</taxon>
        <taxon>Gammaproteobacteria</taxon>
        <taxon>Lysobacterales</taxon>
        <taxon>Rhodanobacteraceae</taxon>
        <taxon>Dokdonella</taxon>
    </lineage>
</organism>
<feature type="transmembrane region" description="Helical" evidence="1">
    <location>
        <begin position="167"/>
        <end position="185"/>
    </location>
</feature>
<dbReference type="Proteomes" id="UP001501523">
    <property type="component" value="Unassembled WGS sequence"/>
</dbReference>
<keyword evidence="1" id="KW-1133">Transmembrane helix</keyword>
<feature type="transmembrane region" description="Helical" evidence="1">
    <location>
        <begin position="115"/>
        <end position="146"/>
    </location>
</feature>
<name>A0ABN1IDD3_9GAMM</name>
<dbReference type="EMBL" id="BAAAEU010000004">
    <property type="protein sequence ID" value="GAA0708481.1"/>
    <property type="molecule type" value="Genomic_DNA"/>
</dbReference>
<accession>A0ABN1IDD3</accession>
<evidence type="ECO:0000256" key="1">
    <source>
        <dbReference type="SAM" id="Phobius"/>
    </source>
</evidence>
<proteinExistence type="predicted"/>
<reference evidence="2 3" key="1">
    <citation type="journal article" date="2019" name="Int. J. Syst. Evol. Microbiol.">
        <title>The Global Catalogue of Microorganisms (GCM) 10K type strain sequencing project: providing services to taxonomists for standard genome sequencing and annotation.</title>
        <authorList>
            <consortium name="The Broad Institute Genomics Platform"/>
            <consortium name="The Broad Institute Genome Sequencing Center for Infectious Disease"/>
            <person name="Wu L."/>
            <person name="Ma J."/>
        </authorList>
    </citation>
    <scope>NUCLEOTIDE SEQUENCE [LARGE SCALE GENOMIC DNA]</scope>
    <source>
        <strain evidence="2 3">JCM 15421</strain>
    </source>
</reference>
<feature type="transmembrane region" description="Helical" evidence="1">
    <location>
        <begin position="379"/>
        <end position="396"/>
    </location>
</feature>
<feature type="transmembrane region" description="Helical" evidence="1">
    <location>
        <begin position="402"/>
        <end position="424"/>
    </location>
</feature>
<feature type="transmembrane region" description="Helical" evidence="1">
    <location>
        <begin position="476"/>
        <end position="497"/>
    </location>
</feature>
<feature type="transmembrane region" description="Helical" evidence="1">
    <location>
        <begin position="431"/>
        <end position="456"/>
    </location>
</feature>
<protein>
    <recommendedName>
        <fullName evidence="4">DUF2029 domain-containing protein</fullName>
    </recommendedName>
</protein>
<feature type="transmembrane region" description="Helical" evidence="1">
    <location>
        <begin position="222"/>
        <end position="252"/>
    </location>
</feature>
<keyword evidence="3" id="KW-1185">Reference proteome</keyword>
<sequence length="592" mass="65892">MTRFLIRIRCHPEGEELPKHLGSKRVFPGCADRSCAYKRPQEHPGGMEMMKRVLTALFFCVAACSISLHLGQDTTFDLKSYHLYNAWAVLTGRWSHDVFVAGAQTFFSPFIDAPYYIVATTLLPAHGVAVVAFAGIPYGILLYLIYLISRRIGGALQFDARWERTTFVAASVLLAGTGAATWSQIGLTSNDVTVAAIVLASFYQILSGLTDHDEEPLSFRKVAVAGALLGLATGLKLTAAIYVPSIAVVIFFIERGWKSKVRSLFVYGCCTLAAFAIAYGPWGWKLYKLTGNPFFPLFNGVFHSDWMASISIRDVRFLPKSLLQWLFYPFYWTNLQSSWVTEVPFRDVRLALAYVFVVGYVVVALISRDLRTKFLFGKYKAIHALVLFIAFSYILWMHEFSILRYLVAVECLASLFVVVSLMVLAQKLRHLSVWFPAIGTTLAVGFIVAFTVSPPWGRAPAGMDILAMQAPGFEHGALVIFADVPMSFLAPGLAATGQDLRFMTIPRDFSSSGGQLGADGFRHELGRRMKVQIHEHREALYVLFYKSDARPESSLAAFNVQIDMSSCQTGKSPLEREFLACRGIYREEQPSG</sequence>
<feature type="transmembrane region" description="Helical" evidence="1">
    <location>
        <begin position="348"/>
        <end position="367"/>
    </location>
</feature>
<keyword evidence="1" id="KW-0812">Transmembrane</keyword>